<dbReference type="PANTHER" id="PTHR43409:SF7">
    <property type="entry name" value="BLL1977 PROTEIN"/>
    <property type="match status" value="1"/>
</dbReference>
<reference evidence="11" key="1">
    <citation type="submission" date="2011-02" db="EMBL/GenBank/DDBJ databases">
        <title>Complete sequence of Methanobacterium sp. AL-21.</title>
        <authorList>
            <consortium name="US DOE Joint Genome Institute"/>
            <person name="Lucas S."/>
            <person name="Copeland A."/>
            <person name="Lapidus A."/>
            <person name="Cheng J.-F."/>
            <person name="Goodwin L."/>
            <person name="Pitluck S."/>
            <person name="Chertkov O."/>
            <person name="Detter J.C."/>
            <person name="Han C."/>
            <person name="Tapia R."/>
            <person name="Land M."/>
            <person name="Hauser L."/>
            <person name="Kyrpides N."/>
            <person name="Ivanova N."/>
            <person name="Mikhailova N."/>
            <person name="Pagani I."/>
            <person name="Cadillo-Quiroz H."/>
            <person name="Imachi H."/>
            <person name="Zinder S."/>
            <person name="Liu W."/>
            <person name="Woyke T."/>
        </authorList>
    </citation>
    <scope>NUCLEOTIDE SEQUENCE [LARGE SCALE GENOMIC DNA]</scope>
    <source>
        <strain evidence="11">AL-21</strain>
    </source>
</reference>
<keyword evidence="4" id="KW-0949">S-adenosyl-L-methionine</keyword>
<dbReference type="InterPro" id="IPR034466">
    <property type="entry name" value="Methyltransferase_Class_B"/>
</dbReference>
<dbReference type="InterPro" id="IPR006638">
    <property type="entry name" value="Elp3/MiaA/NifB-like_rSAM"/>
</dbReference>
<keyword evidence="6" id="KW-0408">Iron</keyword>
<comment type="cofactor">
    <cofactor evidence="1">
        <name>[4Fe-4S] cluster</name>
        <dbReference type="ChEBI" id="CHEBI:49883"/>
    </cofactor>
</comment>
<dbReference type="Pfam" id="PF02310">
    <property type="entry name" value="B12-binding"/>
    <property type="match status" value="1"/>
</dbReference>
<dbReference type="STRING" id="877455.Metbo_0565"/>
<dbReference type="GO" id="GO:0051539">
    <property type="term" value="F:4 iron, 4 sulfur cluster binding"/>
    <property type="evidence" value="ECO:0007669"/>
    <property type="project" value="UniProtKB-KW"/>
</dbReference>
<evidence type="ECO:0000259" key="8">
    <source>
        <dbReference type="PROSITE" id="PS51332"/>
    </source>
</evidence>
<dbReference type="PROSITE" id="PS51332">
    <property type="entry name" value="B12_BINDING"/>
    <property type="match status" value="1"/>
</dbReference>
<reference evidence="10 11" key="2">
    <citation type="journal article" date="2014" name="Int. J. Syst. Evol. Microbiol.">
        <title>Methanobacterium paludis sp. nov. and a novel strain of Methanobacterium lacus isolated from northern peatlands.</title>
        <authorList>
            <person name="Cadillo-Quiroz H."/>
            <person name="Brauer S.L."/>
            <person name="Goodson N."/>
            <person name="Yavitt J.B."/>
            <person name="Zinder S.H."/>
        </authorList>
    </citation>
    <scope>NUCLEOTIDE SEQUENCE [LARGE SCALE GENOMIC DNA]</scope>
    <source>
        <strain evidence="10 11">AL-21</strain>
    </source>
</reference>
<keyword evidence="5" id="KW-0479">Metal-binding</keyword>
<keyword evidence="11" id="KW-1185">Reference proteome</keyword>
<evidence type="ECO:0000259" key="9">
    <source>
        <dbReference type="PROSITE" id="PS51918"/>
    </source>
</evidence>
<feature type="domain" description="Radical SAM core" evidence="9">
    <location>
        <begin position="183"/>
        <end position="420"/>
    </location>
</feature>
<dbReference type="SFLD" id="SFLDS00029">
    <property type="entry name" value="Radical_SAM"/>
    <property type="match status" value="1"/>
</dbReference>
<evidence type="ECO:0000256" key="2">
    <source>
        <dbReference type="ARBA" id="ARBA00022603"/>
    </source>
</evidence>
<name>F0T9Z3_METLA</name>
<dbReference type="GeneID" id="10277010"/>
<dbReference type="SMART" id="SM00729">
    <property type="entry name" value="Elp3"/>
    <property type="match status" value="1"/>
</dbReference>
<evidence type="ECO:0000256" key="3">
    <source>
        <dbReference type="ARBA" id="ARBA00022679"/>
    </source>
</evidence>
<dbReference type="InterPro" id="IPR051198">
    <property type="entry name" value="BchE-like"/>
</dbReference>
<dbReference type="Gene3D" id="3.40.50.280">
    <property type="entry name" value="Cobalamin-binding domain"/>
    <property type="match status" value="1"/>
</dbReference>
<dbReference type="RefSeq" id="WP_013644167.1">
    <property type="nucleotide sequence ID" value="NC_015216.1"/>
</dbReference>
<organism evidence="10 11">
    <name type="scientific">Methanobacterium lacus (strain AL-21)</name>
    <dbReference type="NCBI Taxonomy" id="877455"/>
    <lineage>
        <taxon>Archaea</taxon>
        <taxon>Methanobacteriati</taxon>
        <taxon>Methanobacteriota</taxon>
        <taxon>Methanomada group</taxon>
        <taxon>Methanobacteria</taxon>
        <taxon>Methanobacteriales</taxon>
        <taxon>Methanobacteriaceae</taxon>
        <taxon>Methanobacterium</taxon>
    </lineage>
</organism>
<keyword evidence="3" id="KW-0808">Transferase</keyword>
<dbReference type="Gene3D" id="3.80.30.20">
    <property type="entry name" value="tm_1862 like domain"/>
    <property type="match status" value="1"/>
</dbReference>
<dbReference type="HOGENOM" id="CLU_021572_4_3_2"/>
<dbReference type="Proteomes" id="UP000007490">
    <property type="component" value="Chromosome"/>
</dbReference>
<evidence type="ECO:0000256" key="5">
    <source>
        <dbReference type="ARBA" id="ARBA00022723"/>
    </source>
</evidence>
<protein>
    <submittedName>
        <fullName evidence="10">Radical SAM domain protein</fullName>
    </submittedName>
</protein>
<dbReference type="InterPro" id="IPR023404">
    <property type="entry name" value="rSAM_horseshoe"/>
</dbReference>
<keyword evidence="2" id="KW-0489">Methyltransferase</keyword>
<sequence length="450" mass="50433">MKVLMINPPYNSSKYKFIGLVAPPLGIAYIAAMLEKHGVTVKILDAPALEMDHEGVSKEIKNYSPDIIAITSVTPTIGSALETAKLSKEVCPNAVTVLGGYHPTFTFPEMLKNDFVDIVVKGEGELTMVDLVDALEKGRDLQEVEGIATRDFVTEPRKIIEDLDSLPFPARHLLPMDEYKILNMKLTTGTIISGRGCPYQCSFCASSAMHGHKLRLRSAKSVVDEMEHLVNEHDIEMVAFMDDTFTISKKRVYEICEAIKERGLKNYWGCTARVDTISEDLLKTMKDAGCITMFLGVESADQQVLNEVNKKTNIAKIKETFELTRKYDMRTIASVVLGMPGDTKSSIRNTINFVKQLEPSYAVFSLATPYPGTDFYIKAASENLIKINDWSKYTLLSPVLETVDCSLEELRKLQKKAFTEFYLRPRYILRQTRMDGPIILKTIASIVRGV</sequence>
<dbReference type="GO" id="GO:0046872">
    <property type="term" value="F:metal ion binding"/>
    <property type="evidence" value="ECO:0007669"/>
    <property type="project" value="UniProtKB-KW"/>
</dbReference>
<dbReference type="SUPFAM" id="SSF102114">
    <property type="entry name" value="Radical SAM enzymes"/>
    <property type="match status" value="1"/>
</dbReference>
<dbReference type="InterPro" id="IPR007197">
    <property type="entry name" value="rSAM"/>
</dbReference>
<evidence type="ECO:0000256" key="7">
    <source>
        <dbReference type="ARBA" id="ARBA00023014"/>
    </source>
</evidence>
<keyword evidence="7" id="KW-0411">Iron-sulfur</keyword>
<evidence type="ECO:0000256" key="4">
    <source>
        <dbReference type="ARBA" id="ARBA00022691"/>
    </source>
</evidence>
<evidence type="ECO:0000256" key="1">
    <source>
        <dbReference type="ARBA" id="ARBA00001966"/>
    </source>
</evidence>
<dbReference type="KEGG" id="mel:Metbo_0565"/>
<dbReference type="CDD" id="cd01335">
    <property type="entry name" value="Radical_SAM"/>
    <property type="match status" value="1"/>
</dbReference>
<evidence type="ECO:0000313" key="10">
    <source>
        <dbReference type="EMBL" id="ADZ08816.1"/>
    </source>
</evidence>
<evidence type="ECO:0000313" key="11">
    <source>
        <dbReference type="Proteomes" id="UP000007490"/>
    </source>
</evidence>
<dbReference type="SUPFAM" id="SSF52242">
    <property type="entry name" value="Cobalamin (vitamin B12)-binding domain"/>
    <property type="match status" value="1"/>
</dbReference>
<dbReference type="EMBL" id="CP002551">
    <property type="protein sequence ID" value="ADZ08816.1"/>
    <property type="molecule type" value="Genomic_DNA"/>
</dbReference>
<dbReference type="InterPro" id="IPR058240">
    <property type="entry name" value="rSAM_sf"/>
</dbReference>
<evidence type="ECO:0000256" key="6">
    <source>
        <dbReference type="ARBA" id="ARBA00023004"/>
    </source>
</evidence>
<dbReference type="OrthoDB" id="2305at2157"/>
<dbReference type="GO" id="GO:0003824">
    <property type="term" value="F:catalytic activity"/>
    <property type="evidence" value="ECO:0007669"/>
    <property type="project" value="InterPro"/>
</dbReference>
<dbReference type="InterPro" id="IPR006158">
    <property type="entry name" value="Cobalamin-bd"/>
</dbReference>
<dbReference type="SFLD" id="SFLDG01082">
    <property type="entry name" value="B12-binding_domain_containing"/>
    <property type="match status" value="1"/>
</dbReference>
<dbReference type="eggNOG" id="arCOG01356">
    <property type="taxonomic scope" value="Archaea"/>
</dbReference>
<gene>
    <name evidence="10" type="ordered locus">Metbo_0565</name>
</gene>
<dbReference type="AlphaFoldDB" id="F0T9Z3"/>
<feature type="domain" description="B12-binding" evidence="8">
    <location>
        <begin position="7"/>
        <end position="142"/>
    </location>
</feature>
<dbReference type="PROSITE" id="PS51918">
    <property type="entry name" value="RADICAL_SAM"/>
    <property type="match status" value="1"/>
</dbReference>
<proteinExistence type="predicted"/>
<accession>F0T9Z3</accession>
<dbReference type="SFLD" id="SFLDG01123">
    <property type="entry name" value="methyltransferase_(Class_B)"/>
    <property type="match status" value="1"/>
</dbReference>
<dbReference type="InterPro" id="IPR036724">
    <property type="entry name" value="Cobalamin-bd_sf"/>
</dbReference>
<dbReference type="GO" id="GO:0031419">
    <property type="term" value="F:cobalamin binding"/>
    <property type="evidence" value="ECO:0007669"/>
    <property type="project" value="InterPro"/>
</dbReference>
<dbReference type="CDD" id="cd02068">
    <property type="entry name" value="radical_SAM_B12_BD"/>
    <property type="match status" value="1"/>
</dbReference>
<dbReference type="Pfam" id="PF04055">
    <property type="entry name" value="Radical_SAM"/>
    <property type="match status" value="1"/>
</dbReference>
<dbReference type="PANTHER" id="PTHR43409">
    <property type="entry name" value="ANAEROBIC MAGNESIUM-PROTOPORPHYRIN IX MONOMETHYL ESTER CYCLASE-RELATED"/>
    <property type="match status" value="1"/>
</dbReference>